<evidence type="ECO:0000259" key="9">
    <source>
        <dbReference type="SMART" id="SM01190"/>
    </source>
</evidence>
<sequence>MLLTVTAAVVALDCFERRPNVAQVLLRLASLHRCCTYLPPTPFSPPPLADHGVRTPAGRGPPAAGARTGERLAPLSPPPFLLVTLALAAVVAALASSPTAALQLVVPFAARKCVSEDLPPATHVRGDVRVAAGNGDMPLDLIVTDTRGVVVYHASNVATSAFSFVTSPPSAHSPRMALAAYRFCFHHQAHLHEAHQPGWERRVTVAVTRQRPETQVAGVARTAHVSAVEARMREVEDLVEGLVGGLDAASEAASEVEEVQAKVRQWVWVMAVLGCVVIIGGGAAQVWYLRRLFTKKRLM</sequence>
<evidence type="ECO:0000313" key="10">
    <source>
        <dbReference type="EMBL" id="OSX79890.1"/>
    </source>
</evidence>
<evidence type="ECO:0000256" key="5">
    <source>
        <dbReference type="ARBA" id="ARBA00022989"/>
    </source>
</evidence>
<proteinExistence type="inferred from homology"/>
<evidence type="ECO:0000256" key="2">
    <source>
        <dbReference type="ARBA" id="ARBA00007104"/>
    </source>
</evidence>
<evidence type="ECO:0000256" key="7">
    <source>
        <dbReference type="SAM" id="MobiDB-lite"/>
    </source>
</evidence>
<feature type="region of interest" description="Disordered" evidence="7">
    <location>
        <begin position="46"/>
        <end position="70"/>
    </location>
</feature>
<dbReference type="Proteomes" id="UP000218209">
    <property type="component" value="Unassembled WGS sequence"/>
</dbReference>
<keyword evidence="4" id="KW-0732">Signal</keyword>
<comment type="similarity">
    <text evidence="2">Belongs to the EMP24/GP25L family.</text>
</comment>
<dbReference type="PANTHER" id="PTHR22811">
    <property type="entry name" value="TRANSMEMBRANE EMP24 DOMAIN-CONTAINING PROTEIN"/>
    <property type="match status" value="1"/>
</dbReference>
<gene>
    <name evidence="10" type="ORF">BU14_0070s0064</name>
</gene>
<reference evidence="10 11" key="1">
    <citation type="submission" date="2017-03" db="EMBL/GenBank/DDBJ databases">
        <title>WGS assembly of Porphyra umbilicalis.</title>
        <authorList>
            <person name="Brawley S.H."/>
            <person name="Blouin N.A."/>
            <person name="Ficko-Blean E."/>
            <person name="Wheeler G.L."/>
            <person name="Lohr M."/>
            <person name="Goodson H.V."/>
            <person name="Jenkins J.W."/>
            <person name="Blaby-Haas C.E."/>
            <person name="Helliwell K.E."/>
            <person name="Chan C."/>
            <person name="Marriage T."/>
            <person name="Bhattacharya D."/>
            <person name="Klein A.S."/>
            <person name="Badis Y."/>
            <person name="Brodie J."/>
            <person name="Cao Y."/>
            <person name="Collen J."/>
            <person name="Dittami S.M."/>
            <person name="Gachon C.M."/>
            <person name="Green B.R."/>
            <person name="Karpowicz S."/>
            <person name="Kim J.W."/>
            <person name="Kudahl U."/>
            <person name="Lin S."/>
            <person name="Michel G."/>
            <person name="Mittag M."/>
            <person name="Olson B.J."/>
            <person name="Pangilinan J."/>
            <person name="Peng Y."/>
            <person name="Qiu H."/>
            <person name="Shu S."/>
            <person name="Singer J.T."/>
            <person name="Smith A.G."/>
            <person name="Sprecher B.N."/>
            <person name="Wagner V."/>
            <person name="Wang W."/>
            <person name="Wang Z.-Y."/>
            <person name="Yan J."/>
            <person name="Yarish C."/>
            <person name="Zoeuner-Riek S."/>
            <person name="Zhuang Y."/>
            <person name="Zou Y."/>
            <person name="Lindquist E.A."/>
            <person name="Grimwood J."/>
            <person name="Barry K."/>
            <person name="Rokhsar D.S."/>
            <person name="Schmutz J."/>
            <person name="Stiller J.W."/>
            <person name="Grossman A.R."/>
            <person name="Prochnik S.E."/>
        </authorList>
    </citation>
    <scope>NUCLEOTIDE SEQUENCE [LARGE SCALE GENOMIC DNA]</scope>
    <source>
        <strain evidence="10">4086291</strain>
    </source>
</reference>
<dbReference type="SMART" id="SM01190">
    <property type="entry name" value="EMP24_GP25L"/>
    <property type="match status" value="1"/>
</dbReference>
<dbReference type="Pfam" id="PF01105">
    <property type="entry name" value="EMP24_GP25L"/>
    <property type="match status" value="1"/>
</dbReference>
<comment type="subcellular location">
    <subcellularLocation>
        <location evidence="1">Membrane</location>
        <topology evidence="1">Single-pass type I membrane protein</topology>
    </subcellularLocation>
</comment>
<evidence type="ECO:0000256" key="4">
    <source>
        <dbReference type="ARBA" id="ARBA00022729"/>
    </source>
</evidence>
<organism evidence="10 11">
    <name type="scientific">Porphyra umbilicalis</name>
    <name type="common">Purple laver</name>
    <name type="synonym">Red alga</name>
    <dbReference type="NCBI Taxonomy" id="2786"/>
    <lineage>
        <taxon>Eukaryota</taxon>
        <taxon>Rhodophyta</taxon>
        <taxon>Bangiophyceae</taxon>
        <taxon>Bangiales</taxon>
        <taxon>Bangiaceae</taxon>
        <taxon>Porphyra</taxon>
    </lineage>
</organism>
<evidence type="ECO:0000256" key="3">
    <source>
        <dbReference type="ARBA" id="ARBA00022692"/>
    </source>
</evidence>
<evidence type="ECO:0000313" key="11">
    <source>
        <dbReference type="Proteomes" id="UP000218209"/>
    </source>
</evidence>
<feature type="transmembrane region" description="Helical" evidence="8">
    <location>
        <begin position="266"/>
        <end position="289"/>
    </location>
</feature>
<dbReference type="InterPro" id="IPR009038">
    <property type="entry name" value="GOLD_dom"/>
</dbReference>
<feature type="compositionally biased region" description="Low complexity" evidence="7">
    <location>
        <begin position="54"/>
        <end position="67"/>
    </location>
</feature>
<evidence type="ECO:0000256" key="1">
    <source>
        <dbReference type="ARBA" id="ARBA00004479"/>
    </source>
</evidence>
<feature type="domain" description="GOLD" evidence="9">
    <location>
        <begin position="101"/>
        <end position="294"/>
    </location>
</feature>
<keyword evidence="11" id="KW-1185">Reference proteome</keyword>
<dbReference type="EMBL" id="KV918785">
    <property type="protein sequence ID" value="OSX79890.1"/>
    <property type="molecule type" value="Genomic_DNA"/>
</dbReference>
<protein>
    <recommendedName>
        <fullName evidence="9">GOLD domain-containing protein</fullName>
    </recommendedName>
</protein>
<keyword evidence="3 8" id="KW-0812">Transmembrane</keyword>
<name>A0A1X6PGB4_PORUM</name>
<dbReference type="GO" id="GO:0016020">
    <property type="term" value="C:membrane"/>
    <property type="evidence" value="ECO:0007669"/>
    <property type="project" value="UniProtKB-SubCell"/>
</dbReference>
<evidence type="ECO:0000256" key="8">
    <source>
        <dbReference type="SAM" id="Phobius"/>
    </source>
</evidence>
<accession>A0A1X6PGB4</accession>
<keyword evidence="6 8" id="KW-0472">Membrane</keyword>
<dbReference type="InterPro" id="IPR015720">
    <property type="entry name" value="Emp24-like"/>
</dbReference>
<evidence type="ECO:0000256" key="6">
    <source>
        <dbReference type="ARBA" id="ARBA00023136"/>
    </source>
</evidence>
<keyword evidence="5 8" id="KW-1133">Transmembrane helix</keyword>
<dbReference type="AlphaFoldDB" id="A0A1X6PGB4"/>